<dbReference type="InterPro" id="IPR024607">
    <property type="entry name" value="Sulfatase_CS"/>
</dbReference>
<dbReference type="GO" id="GO:0016787">
    <property type="term" value="F:hydrolase activity"/>
    <property type="evidence" value="ECO:0007669"/>
    <property type="project" value="UniProtKB-KW"/>
</dbReference>
<proteinExistence type="inferred from homology"/>
<dbReference type="InterPro" id="IPR032506">
    <property type="entry name" value="SGSH_C"/>
</dbReference>
<evidence type="ECO:0000256" key="1">
    <source>
        <dbReference type="ARBA" id="ARBA00008779"/>
    </source>
</evidence>
<dbReference type="SUPFAM" id="SSF53649">
    <property type="entry name" value="Alkaline phosphatase-like"/>
    <property type="match status" value="1"/>
</dbReference>
<protein>
    <submittedName>
        <fullName evidence="5">Sulfatase</fullName>
    </submittedName>
</protein>
<dbReference type="CDD" id="cd16031">
    <property type="entry name" value="G6S_like"/>
    <property type="match status" value="1"/>
</dbReference>
<dbReference type="AlphaFoldDB" id="A0AA49JGQ5"/>
<dbReference type="PANTHER" id="PTHR43108:SF6">
    <property type="entry name" value="N-SULPHOGLUCOSAMINE SULPHOHYDROLASE"/>
    <property type="match status" value="1"/>
</dbReference>
<dbReference type="PANTHER" id="PTHR43108">
    <property type="entry name" value="N-ACETYLGLUCOSAMINE-6-SULFATASE FAMILY MEMBER"/>
    <property type="match status" value="1"/>
</dbReference>
<keyword evidence="3" id="KW-0732">Signal</keyword>
<dbReference type="Gene3D" id="3.40.720.10">
    <property type="entry name" value="Alkaline Phosphatase, subunit A"/>
    <property type="match status" value="2"/>
</dbReference>
<feature type="chain" id="PRO_5041276361" evidence="3">
    <location>
        <begin position="23"/>
        <end position="541"/>
    </location>
</feature>
<accession>A0AA49JGQ5</accession>
<dbReference type="Pfam" id="PF16347">
    <property type="entry name" value="SGSH_C"/>
    <property type="match status" value="1"/>
</dbReference>
<sequence length="541" mass="62793">MNNLTQLLLAAFVALTVWSCQSPTPESADTPPQRPNILFIMSDDHAYQAISAYSDRLTETPHIDRIAQGGMKFTNACVTNSICAPSRAVILTGKHSHLNGKIDNRFPFDTTQMTFPQLFQQAGYQTAMFGKLHFGNSPKGFDQFKILPGQGTYYNPDFITKNEGNIQVEGYTTDIITDMTLDWMESERDTTKPFMLMYLHKAPHREWLPAPRHYKEYTQKTFPEPETLFDDYEGRGTAAKTAEMNLLKNMNWAGDSKIRPELMDELGIPETEDWDKDAYAREVGRQTPEQRAEWDAVYDPINEAFKENYPNMSQEDLMRWRYQRYMQDYLGSIAAVDEGVGRVLDYLNEHGLAENTIVVYTSDQGFYLGEHGWFDKRFIYDESFKTPLLVRWPGVIEGGSVNTQMVQNLDFAPTFLEAAGIEVPSDMQGESLIPLFKGDTANFRDAVYYHYYEYPAVHMVKRHYGIVTEDYKLVHFYYDVDEWELYDRKKDPREMHNVYNDPEYSGIVDRLKLQLEELRAKYKDSKELDQKYIDMYQEASN</sequence>
<keyword evidence="2" id="KW-0378">Hydrolase</keyword>
<evidence type="ECO:0000256" key="3">
    <source>
        <dbReference type="SAM" id="SignalP"/>
    </source>
</evidence>
<dbReference type="InterPro" id="IPR017850">
    <property type="entry name" value="Alkaline_phosphatase_core_sf"/>
</dbReference>
<gene>
    <name evidence="5" type="ORF">K4G66_03150</name>
</gene>
<dbReference type="PROSITE" id="PS00523">
    <property type="entry name" value="SULFATASE_1"/>
    <property type="match status" value="1"/>
</dbReference>
<evidence type="ECO:0000313" key="5">
    <source>
        <dbReference type="EMBL" id="WKN37704.1"/>
    </source>
</evidence>
<comment type="similarity">
    <text evidence="1">Belongs to the sulfatase family.</text>
</comment>
<reference evidence="5" key="2">
    <citation type="journal article" date="2024" name="Antonie Van Leeuwenhoek">
        <title>Roseihalotalea indica gen. nov., sp. nov., a halophilic Bacteroidetes from mesopelagic Southwest Indian Ocean with higher carbohydrate metabolic potential.</title>
        <authorList>
            <person name="Chen B."/>
            <person name="Zhang M."/>
            <person name="Lin D."/>
            <person name="Ye J."/>
            <person name="Tang K."/>
        </authorList>
    </citation>
    <scope>NUCLEOTIDE SEQUENCE</scope>
    <source>
        <strain evidence="5">TK19036</strain>
    </source>
</reference>
<evidence type="ECO:0000259" key="4">
    <source>
        <dbReference type="Pfam" id="PF16347"/>
    </source>
</evidence>
<name>A0AA49JGQ5_9BACT</name>
<reference evidence="5" key="1">
    <citation type="journal article" date="2023" name="Comput. Struct. Biotechnol. J.">
        <title>Discovery of a novel marine Bacteroidetes with a rich repertoire of carbohydrate-active enzymes.</title>
        <authorList>
            <person name="Chen B."/>
            <person name="Liu G."/>
            <person name="Chen Q."/>
            <person name="Wang H."/>
            <person name="Liu L."/>
            <person name="Tang K."/>
        </authorList>
    </citation>
    <scope>NUCLEOTIDE SEQUENCE</scope>
    <source>
        <strain evidence="5">TK19036</strain>
    </source>
</reference>
<feature type="signal peptide" evidence="3">
    <location>
        <begin position="1"/>
        <end position="22"/>
    </location>
</feature>
<dbReference type="InterPro" id="IPR002591">
    <property type="entry name" value="Phosphodiest/P_Trfase"/>
</dbReference>
<dbReference type="Pfam" id="PF01663">
    <property type="entry name" value="Phosphodiest"/>
    <property type="match status" value="1"/>
</dbReference>
<evidence type="ECO:0000256" key="2">
    <source>
        <dbReference type="ARBA" id="ARBA00022801"/>
    </source>
</evidence>
<dbReference type="EMBL" id="CP120682">
    <property type="protein sequence ID" value="WKN37704.1"/>
    <property type="molecule type" value="Genomic_DNA"/>
</dbReference>
<organism evidence="5">
    <name type="scientific">Roseihalotalea indica</name>
    <dbReference type="NCBI Taxonomy" id="2867963"/>
    <lineage>
        <taxon>Bacteria</taxon>
        <taxon>Pseudomonadati</taxon>
        <taxon>Bacteroidota</taxon>
        <taxon>Cytophagia</taxon>
        <taxon>Cytophagales</taxon>
        <taxon>Catalimonadaceae</taxon>
        <taxon>Roseihalotalea</taxon>
    </lineage>
</organism>
<feature type="domain" description="N-sulphoglucosamine sulphohydrolase C-terminal" evidence="4">
    <location>
        <begin position="369"/>
        <end position="520"/>
    </location>
</feature>